<dbReference type="RefSeq" id="XP_034009522.1">
    <property type="nucleotide sequence ID" value="XM_034158682.1"/>
</dbReference>
<accession>A0A642UCG3</accession>
<gene>
    <name evidence="1" type="ORF">DIURU_005674</name>
</gene>
<keyword evidence="2" id="KW-1185">Reference proteome</keyword>
<dbReference type="GeneID" id="54784325"/>
<protein>
    <recommendedName>
        <fullName evidence="3">RRM domain-containing protein</fullName>
    </recommendedName>
</protein>
<dbReference type="GO" id="GO:0003676">
    <property type="term" value="F:nucleic acid binding"/>
    <property type="evidence" value="ECO:0007669"/>
    <property type="project" value="InterPro"/>
</dbReference>
<dbReference type="AlphaFoldDB" id="A0A642UCG3"/>
<proteinExistence type="predicted"/>
<evidence type="ECO:0000313" key="1">
    <source>
        <dbReference type="EMBL" id="KAA8896662.1"/>
    </source>
</evidence>
<dbReference type="SUPFAM" id="SSF54928">
    <property type="entry name" value="RNA-binding domain, RBD"/>
    <property type="match status" value="1"/>
</dbReference>
<sequence>MPLWRGEYPNGTAYAGFNTLDEANGAIALMNDTRLHGKPLAAHHHVPYSPKAPETKENDDTASIHNKEKTVAFDDEGCIEFEFVEFNTKAIHKDFEEFFEGLTVKSLTYVIQPRFIVHKHKRAYVRVCKKNASDEEKEDEKFDPVELLEKLKSKRLAGEPVSIRFA</sequence>
<dbReference type="InterPro" id="IPR035979">
    <property type="entry name" value="RBD_domain_sf"/>
</dbReference>
<evidence type="ECO:0008006" key="3">
    <source>
        <dbReference type="Google" id="ProtNLM"/>
    </source>
</evidence>
<evidence type="ECO:0000313" key="2">
    <source>
        <dbReference type="Proteomes" id="UP000449547"/>
    </source>
</evidence>
<reference evidence="1 2" key="1">
    <citation type="submission" date="2019-07" db="EMBL/GenBank/DDBJ databases">
        <title>Genome assembly of two rare yeast pathogens: Diutina rugosa and Trichomonascus ciferrii.</title>
        <authorList>
            <person name="Mixao V."/>
            <person name="Saus E."/>
            <person name="Hansen A."/>
            <person name="Lass-Flor C."/>
            <person name="Gabaldon T."/>
        </authorList>
    </citation>
    <scope>NUCLEOTIDE SEQUENCE [LARGE SCALE GENOMIC DNA]</scope>
    <source>
        <strain evidence="1 2">CBS 613</strain>
    </source>
</reference>
<dbReference type="Proteomes" id="UP000449547">
    <property type="component" value="Unassembled WGS sequence"/>
</dbReference>
<dbReference type="VEuPathDB" id="FungiDB:DIURU_005674"/>
<comment type="caution">
    <text evidence="1">The sequence shown here is derived from an EMBL/GenBank/DDBJ whole genome shotgun (WGS) entry which is preliminary data.</text>
</comment>
<dbReference type="EMBL" id="SWFT01000163">
    <property type="protein sequence ID" value="KAA8896662.1"/>
    <property type="molecule type" value="Genomic_DNA"/>
</dbReference>
<name>A0A642UCG3_DIURU</name>
<organism evidence="1 2">
    <name type="scientific">Diutina rugosa</name>
    <name type="common">Yeast</name>
    <name type="synonym">Candida rugosa</name>
    <dbReference type="NCBI Taxonomy" id="5481"/>
    <lineage>
        <taxon>Eukaryota</taxon>
        <taxon>Fungi</taxon>
        <taxon>Dikarya</taxon>
        <taxon>Ascomycota</taxon>
        <taxon>Saccharomycotina</taxon>
        <taxon>Pichiomycetes</taxon>
        <taxon>Debaryomycetaceae</taxon>
        <taxon>Diutina</taxon>
    </lineage>
</organism>